<evidence type="ECO:0000256" key="6">
    <source>
        <dbReference type="SAM" id="MobiDB-lite"/>
    </source>
</evidence>
<dbReference type="InterPro" id="IPR000743">
    <property type="entry name" value="Glyco_hydro_28"/>
</dbReference>
<evidence type="ECO:0000256" key="3">
    <source>
        <dbReference type="ARBA" id="ARBA00023316"/>
    </source>
</evidence>
<evidence type="ECO:0000256" key="7">
    <source>
        <dbReference type="SAM" id="SignalP"/>
    </source>
</evidence>
<feature type="compositionally biased region" description="Pro residues" evidence="6">
    <location>
        <begin position="258"/>
        <end position="270"/>
    </location>
</feature>
<feature type="compositionally biased region" description="Pro residues" evidence="6">
    <location>
        <begin position="281"/>
        <end position="295"/>
    </location>
</feature>
<feature type="compositionally biased region" description="Pro residues" evidence="6">
    <location>
        <begin position="400"/>
        <end position="410"/>
    </location>
</feature>
<dbReference type="SMART" id="SM00710">
    <property type="entry name" value="PbH1"/>
    <property type="match status" value="5"/>
</dbReference>
<evidence type="ECO:0008006" key="10">
    <source>
        <dbReference type="Google" id="ProtNLM"/>
    </source>
</evidence>
<dbReference type="InterPro" id="IPR006626">
    <property type="entry name" value="PbH1"/>
</dbReference>
<evidence type="ECO:0000256" key="2">
    <source>
        <dbReference type="ARBA" id="ARBA00022525"/>
    </source>
</evidence>
<keyword evidence="7" id="KW-0732">Signal</keyword>
<dbReference type="GO" id="GO:0004650">
    <property type="term" value="F:polygalacturonase activity"/>
    <property type="evidence" value="ECO:0007669"/>
    <property type="project" value="InterPro"/>
</dbReference>
<feature type="compositionally biased region" description="Pro residues" evidence="6">
    <location>
        <begin position="375"/>
        <end position="389"/>
    </location>
</feature>
<protein>
    <recommendedName>
        <fullName evidence="10">Polygalacturonase</fullName>
    </recommendedName>
</protein>
<feature type="compositionally biased region" description="Polar residues" evidence="6">
    <location>
        <begin position="243"/>
        <end position="252"/>
    </location>
</feature>
<dbReference type="PANTHER" id="PTHR31375">
    <property type="match status" value="1"/>
</dbReference>
<proteinExistence type="inferred from homology"/>
<evidence type="ECO:0000313" key="8">
    <source>
        <dbReference type="EMBL" id="KAG8052195.1"/>
    </source>
</evidence>
<keyword evidence="2" id="KW-0964">Secreted</keyword>
<feature type="compositionally biased region" description="Pro residues" evidence="6">
    <location>
        <begin position="322"/>
        <end position="354"/>
    </location>
</feature>
<keyword evidence="9" id="KW-1185">Reference proteome</keyword>
<dbReference type="PROSITE" id="PS00502">
    <property type="entry name" value="POLYGALACTURONASE"/>
    <property type="match status" value="1"/>
</dbReference>
<dbReference type="AlphaFoldDB" id="A0A8J5S005"/>
<feature type="compositionally biased region" description="Pro residues" evidence="6">
    <location>
        <begin position="181"/>
        <end position="202"/>
    </location>
</feature>
<feature type="compositionally biased region" description="Pro residues" evidence="6">
    <location>
        <begin position="226"/>
        <end position="236"/>
    </location>
</feature>
<dbReference type="FunFam" id="2.160.20.10:FF:000012">
    <property type="entry name" value="Polygalacturonase At1g48100 family"/>
    <property type="match status" value="1"/>
</dbReference>
<dbReference type="Pfam" id="PF00295">
    <property type="entry name" value="Glyco_hydro_28"/>
    <property type="match status" value="1"/>
</dbReference>
<name>A0A8J5S005_ZIZPA</name>
<evidence type="ECO:0000313" key="9">
    <source>
        <dbReference type="Proteomes" id="UP000729402"/>
    </source>
</evidence>
<reference evidence="8" key="1">
    <citation type="journal article" date="2021" name="bioRxiv">
        <title>Whole Genome Assembly and Annotation of Northern Wild Rice, Zizania palustris L., Supports a Whole Genome Duplication in the Zizania Genus.</title>
        <authorList>
            <person name="Haas M."/>
            <person name="Kono T."/>
            <person name="Macchietto M."/>
            <person name="Millas R."/>
            <person name="McGilp L."/>
            <person name="Shao M."/>
            <person name="Duquette J."/>
            <person name="Hirsch C.N."/>
            <person name="Kimball J."/>
        </authorList>
    </citation>
    <scope>NUCLEOTIDE SEQUENCE</scope>
    <source>
        <tissue evidence="8">Fresh leaf tissue</tissue>
    </source>
</reference>
<comment type="caution">
    <text evidence="8">The sequence shown here is derived from an EMBL/GenBank/DDBJ whole genome shotgun (WGS) entry which is preliminary data.</text>
</comment>
<keyword evidence="5" id="KW-0378">Hydrolase</keyword>
<feature type="compositionally biased region" description="Pro residues" evidence="6">
    <location>
        <begin position="130"/>
        <end position="140"/>
    </location>
</feature>
<dbReference type="Proteomes" id="UP000729402">
    <property type="component" value="Unassembled WGS sequence"/>
</dbReference>
<reference evidence="8" key="2">
    <citation type="submission" date="2021-02" db="EMBL/GenBank/DDBJ databases">
        <authorList>
            <person name="Kimball J.A."/>
            <person name="Haas M.W."/>
            <person name="Macchietto M."/>
            <person name="Kono T."/>
            <person name="Duquette J."/>
            <person name="Shao M."/>
        </authorList>
    </citation>
    <scope>NUCLEOTIDE SEQUENCE</scope>
    <source>
        <tissue evidence="8">Fresh leaf tissue</tissue>
    </source>
</reference>
<gene>
    <name evidence="8" type="ORF">GUJ93_ZPchr0001g30232</name>
</gene>
<comment type="subcellular location">
    <subcellularLocation>
        <location evidence="1">Secreted</location>
    </subcellularLocation>
</comment>
<feature type="signal peptide" evidence="7">
    <location>
        <begin position="1"/>
        <end position="41"/>
    </location>
</feature>
<feature type="compositionally biased region" description="Pro residues" evidence="6">
    <location>
        <begin position="148"/>
        <end position="162"/>
    </location>
</feature>
<comment type="similarity">
    <text evidence="5">Belongs to the glycosyl hydrolase 28 family.</text>
</comment>
<feature type="chain" id="PRO_5035307793" description="Polygalacturonase" evidence="7">
    <location>
        <begin position="42"/>
        <end position="820"/>
    </location>
</feature>
<keyword evidence="3" id="KW-0961">Cell wall biogenesis/degradation</keyword>
<dbReference type="GO" id="GO:0005975">
    <property type="term" value="P:carbohydrate metabolic process"/>
    <property type="evidence" value="ECO:0007669"/>
    <property type="project" value="InterPro"/>
</dbReference>
<evidence type="ECO:0000256" key="5">
    <source>
        <dbReference type="RuleBase" id="RU361169"/>
    </source>
</evidence>
<dbReference type="OrthoDB" id="187139at2759"/>
<organism evidence="8 9">
    <name type="scientific">Zizania palustris</name>
    <name type="common">Northern wild rice</name>
    <dbReference type="NCBI Taxonomy" id="103762"/>
    <lineage>
        <taxon>Eukaryota</taxon>
        <taxon>Viridiplantae</taxon>
        <taxon>Streptophyta</taxon>
        <taxon>Embryophyta</taxon>
        <taxon>Tracheophyta</taxon>
        <taxon>Spermatophyta</taxon>
        <taxon>Magnoliopsida</taxon>
        <taxon>Liliopsida</taxon>
        <taxon>Poales</taxon>
        <taxon>Poaceae</taxon>
        <taxon>BOP clade</taxon>
        <taxon>Oryzoideae</taxon>
        <taxon>Oryzeae</taxon>
        <taxon>Zizaniinae</taxon>
        <taxon>Zizania</taxon>
    </lineage>
</organism>
<accession>A0A8J5S005</accession>
<sequence>MGPPASAVRRSTRPPSRRTAAAAAVLSMVLLLSLCVPCTEARLHYHRKNRRHRIRRPHHHATMNGSHISQPPAAALPPYIDGGDSPAEPPGFPPDVEDAPPPRSRRREKPCPTWQPPLKAPELSPVGAPRSPPRAKPPSPSHSHAKPPSIPPVERPALPPTKSPVISPAKAPLHSHAKLPSIPPAEPPALPRTKPPVIPPARSPKLSPAKAHSPHHHAKVPSFSPANPPLFSPSPEHPPRLSPSKQPANSPPTALHPAIPPATAPKPPRLAPGTVPAQAPAKPPTALPPAIPPAAAPKTPRLAPGMVPADAPAKPPTALRPAIPPAATKPPSFSPAKPPRLSPAEPPAHAPAKPPTALRPAIPPAATKSPSFAPAMPPRLAPTEPPALPPATNKANPSSSLPPAPAPPGSSPACGSNVLFDVRAFGATGNGSIADDTRAFRAAWKMACSTESATLLVPSDGVLTITSTIFAGPCKPGLIFQIDGVLMPPDGPASWPAADSRRQWIVFYKADGMTLAGKGTIEGNGEEWWNLPCKPHRGPNGSTLSGPCDSPALIRFVESHDVTVQGLRIENSPQFHLKFDGCSRVRVDGIVVSSPAFSPNTDGVHVENTTSVQILNSRISNGDDCVSIGTGCSGVHVENVTCVHGHGISIGSLGAHGARACVSNVTVRSTRVVDSDNGVRIKTWQGGAGSVSAVEFAAVQMVNVKNCIVIDQYYCLGSGCANQTAAVRVTGVAYRDIRGTYNPHGGGAPVRFACSDSVACTGITMTDVELLPAGGSGAGTLLADPYCWNAYGMMETLTLPPVYCLQDGRPEALQDQLATC</sequence>
<dbReference type="EMBL" id="JAAALK010000288">
    <property type="protein sequence ID" value="KAG8052195.1"/>
    <property type="molecule type" value="Genomic_DNA"/>
</dbReference>
<evidence type="ECO:0000256" key="1">
    <source>
        <dbReference type="ARBA" id="ARBA00004613"/>
    </source>
</evidence>
<dbReference type="GO" id="GO:0071555">
    <property type="term" value="P:cell wall organization"/>
    <property type="evidence" value="ECO:0007669"/>
    <property type="project" value="UniProtKB-KW"/>
</dbReference>
<feature type="compositionally biased region" description="Basic residues" evidence="6">
    <location>
        <begin position="49"/>
        <end position="61"/>
    </location>
</feature>
<feature type="region of interest" description="Disordered" evidence="6">
    <location>
        <begin position="49"/>
        <end position="412"/>
    </location>
</feature>
<evidence type="ECO:0000256" key="4">
    <source>
        <dbReference type="PROSITE-ProRule" id="PRU10052"/>
    </source>
</evidence>
<keyword evidence="5" id="KW-0326">Glycosidase</keyword>
<dbReference type="GO" id="GO:0005576">
    <property type="term" value="C:extracellular region"/>
    <property type="evidence" value="ECO:0007669"/>
    <property type="project" value="UniProtKB-SubCell"/>
</dbReference>
<feature type="active site" evidence="4">
    <location>
        <position position="646"/>
    </location>
</feature>